<reference evidence="3" key="1">
    <citation type="journal article" date="2021" name="PeerJ">
        <title>Extensive microbial diversity within the chicken gut microbiome revealed by metagenomics and culture.</title>
        <authorList>
            <person name="Gilroy R."/>
            <person name="Ravi A."/>
            <person name="Getino M."/>
            <person name="Pursley I."/>
            <person name="Horton D.L."/>
            <person name="Alikhan N.F."/>
            <person name="Baker D."/>
            <person name="Gharbi K."/>
            <person name="Hall N."/>
            <person name="Watson M."/>
            <person name="Adriaenssens E.M."/>
            <person name="Foster-Nyarko E."/>
            <person name="Jarju S."/>
            <person name="Secka A."/>
            <person name="Antonio M."/>
            <person name="Oren A."/>
            <person name="Chaudhuri R.R."/>
            <person name="La Ragione R."/>
            <person name="Hildebrand F."/>
            <person name="Pallen M.J."/>
        </authorList>
    </citation>
    <scope>NUCLEOTIDE SEQUENCE</scope>
    <source>
        <strain evidence="3">CHK169-4300</strain>
    </source>
</reference>
<dbReference type="Pfam" id="PF02566">
    <property type="entry name" value="OsmC"/>
    <property type="match status" value="1"/>
</dbReference>
<evidence type="ECO:0000256" key="1">
    <source>
        <dbReference type="ARBA" id="ARBA00007378"/>
    </source>
</evidence>
<comment type="caution">
    <text evidence="3">The sequence shown here is derived from an EMBL/GenBank/DDBJ whole genome shotgun (WGS) entry which is preliminary data.</text>
</comment>
<dbReference type="InterPro" id="IPR036102">
    <property type="entry name" value="OsmC/Ohrsf"/>
</dbReference>
<gene>
    <name evidence="3" type="ORF">H9808_06775</name>
</gene>
<evidence type="ECO:0000313" key="4">
    <source>
        <dbReference type="Proteomes" id="UP000824106"/>
    </source>
</evidence>
<protein>
    <submittedName>
        <fullName evidence="3">Ohr family peroxiredoxin</fullName>
    </submittedName>
</protein>
<dbReference type="GO" id="GO:0006979">
    <property type="term" value="P:response to oxidative stress"/>
    <property type="evidence" value="ECO:0007669"/>
    <property type="project" value="InterPro"/>
</dbReference>
<dbReference type="InterPro" id="IPR019953">
    <property type="entry name" value="OHR"/>
</dbReference>
<dbReference type="InterPro" id="IPR003718">
    <property type="entry name" value="OsmC/Ohr_fam"/>
</dbReference>
<evidence type="ECO:0000313" key="3">
    <source>
        <dbReference type="EMBL" id="HIZ71448.1"/>
    </source>
</evidence>
<reference evidence="3" key="2">
    <citation type="submission" date="2021-04" db="EMBL/GenBank/DDBJ databases">
        <authorList>
            <person name="Gilroy R."/>
        </authorList>
    </citation>
    <scope>NUCLEOTIDE SEQUENCE</scope>
    <source>
        <strain evidence="3">CHK169-4300</strain>
    </source>
</reference>
<dbReference type="AlphaFoldDB" id="A0A9D2G2M3"/>
<dbReference type="NCBIfam" id="TIGR03561">
    <property type="entry name" value="organ_hyd_perox"/>
    <property type="match status" value="1"/>
</dbReference>
<dbReference type="Proteomes" id="UP000824106">
    <property type="component" value="Unassembled WGS sequence"/>
</dbReference>
<dbReference type="EMBL" id="DXAZ01000109">
    <property type="protein sequence ID" value="HIZ71448.1"/>
    <property type="molecule type" value="Genomic_DNA"/>
</dbReference>
<feature type="region of interest" description="Disordered" evidence="2">
    <location>
        <begin position="1"/>
        <end position="21"/>
    </location>
</feature>
<name>A0A9D2G2M3_9LACT</name>
<dbReference type="InterPro" id="IPR015946">
    <property type="entry name" value="KH_dom-like_a/b"/>
</dbReference>
<organism evidence="3 4">
    <name type="scientific">Candidatus Atopostipes pullistercoris</name>
    <dbReference type="NCBI Taxonomy" id="2838467"/>
    <lineage>
        <taxon>Bacteria</taxon>
        <taxon>Bacillati</taxon>
        <taxon>Bacillota</taxon>
        <taxon>Bacilli</taxon>
        <taxon>Lactobacillales</taxon>
        <taxon>Carnobacteriaceae</taxon>
        <taxon>Atopostipes</taxon>
    </lineage>
</organism>
<dbReference type="PANTHER" id="PTHR33797:SF2">
    <property type="entry name" value="ORGANIC HYDROPEROXIDE RESISTANCE PROTEIN-LIKE"/>
    <property type="match status" value="1"/>
</dbReference>
<evidence type="ECO:0000256" key="2">
    <source>
        <dbReference type="SAM" id="MobiDB-lite"/>
    </source>
</evidence>
<sequence length="143" mass="15946">MVHYEKQYETTSINTGGRNGKSYLEDGTYSVNITPPGSKRDGANPEELFALGYSACFHAALQAVKDEEKVKNPSIVRHTVSYLHDPDNNLDIKLQVEIKVGIEGLNDEDAMDLVKKAHQICPYSRAIQNGHIDVSLKIVPYEE</sequence>
<dbReference type="SUPFAM" id="SSF82784">
    <property type="entry name" value="OsmC-like"/>
    <property type="match status" value="1"/>
</dbReference>
<comment type="similarity">
    <text evidence="1">Belongs to the OsmC/Ohr family.</text>
</comment>
<dbReference type="PANTHER" id="PTHR33797">
    <property type="entry name" value="ORGANIC HYDROPEROXIDE RESISTANCE PROTEIN-LIKE"/>
    <property type="match status" value="1"/>
</dbReference>
<dbReference type="Gene3D" id="3.30.300.20">
    <property type="match status" value="1"/>
</dbReference>
<accession>A0A9D2G2M3</accession>
<proteinExistence type="inferred from homology"/>